<evidence type="ECO:0000313" key="2">
    <source>
        <dbReference type="EMBL" id="KAK9808100.1"/>
    </source>
</evidence>
<reference evidence="2 3" key="1">
    <citation type="journal article" date="2024" name="Nat. Commun.">
        <title>Phylogenomics reveals the evolutionary origins of lichenization in chlorophyte algae.</title>
        <authorList>
            <person name="Puginier C."/>
            <person name="Libourel C."/>
            <person name="Otte J."/>
            <person name="Skaloud P."/>
            <person name="Haon M."/>
            <person name="Grisel S."/>
            <person name="Petersen M."/>
            <person name="Berrin J.G."/>
            <person name="Delaux P.M."/>
            <person name="Dal Grande F."/>
            <person name="Keller J."/>
        </authorList>
    </citation>
    <scope>NUCLEOTIDE SEQUENCE [LARGE SCALE GENOMIC DNA]</scope>
    <source>
        <strain evidence="2 3">SAG 2036</strain>
    </source>
</reference>
<accession>A0AAW1PI66</accession>
<evidence type="ECO:0000313" key="3">
    <source>
        <dbReference type="Proteomes" id="UP001465755"/>
    </source>
</evidence>
<evidence type="ECO:0000256" key="1">
    <source>
        <dbReference type="SAM" id="MobiDB-lite"/>
    </source>
</evidence>
<sequence>MRPYDRLASVAKAWRCSSPRDAVPEGGEVLTRSMVCPVCVAAIITSQGPTISAVVTSATAVKMALDKRQTTPPQKLPAVRAAKVEARAPKPSLSSRSSQ</sequence>
<protein>
    <submittedName>
        <fullName evidence="2">Uncharacterized protein</fullName>
    </submittedName>
</protein>
<comment type="caution">
    <text evidence="2">The sequence shown here is derived from an EMBL/GenBank/DDBJ whole genome shotgun (WGS) entry which is preliminary data.</text>
</comment>
<dbReference type="EMBL" id="JALJOQ010000027">
    <property type="protein sequence ID" value="KAK9808100.1"/>
    <property type="molecule type" value="Genomic_DNA"/>
</dbReference>
<dbReference type="Proteomes" id="UP001465755">
    <property type="component" value="Unassembled WGS sequence"/>
</dbReference>
<proteinExistence type="predicted"/>
<keyword evidence="3" id="KW-1185">Reference proteome</keyword>
<dbReference type="AlphaFoldDB" id="A0AAW1PI66"/>
<name>A0AAW1PI66_9CHLO</name>
<gene>
    <name evidence="2" type="ORF">WJX73_006253</name>
</gene>
<feature type="region of interest" description="Disordered" evidence="1">
    <location>
        <begin position="68"/>
        <end position="99"/>
    </location>
</feature>
<organism evidence="2 3">
    <name type="scientific">Symbiochloris irregularis</name>
    <dbReference type="NCBI Taxonomy" id="706552"/>
    <lineage>
        <taxon>Eukaryota</taxon>
        <taxon>Viridiplantae</taxon>
        <taxon>Chlorophyta</taxon>
        <taxon>core chlorophytes</taxon>
        <taxon>Trebouxiophyceae</taxon>
        <taxon>Trebouxiales</taxon>
        <taxon>Trebouxiaceae</taxon>
        <taxon>Symbiochloris</taxon>
    </lineage>
</organism>